<evidence type="ECO:0000256" key="4">
    <source>
        <dbReference type="ARBA" id="ARBA00023159"/>
    </source>
</evidence>
<reference evidence="10" key="1">
    <citation type="submission" date="2016-11" db="UniProtKB">
        <authorList>
            <consortium name="WormBaseParasite"/>
        </authorList>
    </citation>
    <scope>IDENTIFICATION</scope>
</reference>
<dbReference type="SUPFAM" id="SSF81301">
    <property type="entry name" value="Nucleotidyltransferase"/>
    <property type="match status" value="1"/>
</dbReference>
<keyword evidence="9" id="KW-1185">Reference proteome</keyword>
<evidence type="ECO:0000313" key="10">
    <source>
        <dbReference type="WBParaSite" id="MhA1_Contig342.frz3.fgene4"/>
    </source>
</evidence>
<dbReference type="GO" id="GO:0045893">
    <property type="term" value="P:positive regulation of DNA-templated transcription"/>
    <property type="evidence" value="ECO:0007669"/>
    <property type="project" value="TreeGrafter"/>
</dbReference>
<keyword evidence="6" id="KW-0539">Nucleus</keyword>
<comment type="subcellular location">
    <subcellularLocation>
        <location evidence="1">Nucleus</location>
    </subcellularLocation>
</comment>
<keyword evidence="5" id="KW-0804">Transcription</keyword>
<dbReference type="PROSITE" id="PS50152">
    <property type="entry name" value="25A_SYNTH_3"/>
    <property type="match status" value="1"/>
</dbReference>
<dbReference type="InterPro" id="IPR049401">
    <property type="entry name" value="DZF_dom_N"/>
</dbReference>
<dbReference type="PANTHER" id="PTHR46447:SF1">
    <property type="entry name" value="INTERLEUKIN ENHANCER-BINDING FACTOR 2"/>
    <property type="match status" value="1"/>
</dbReference>
<dbReference type="SMART" id="SM00572">
    <property type="entry name" value="DZF"/>
    <property type="match status" value="1"/>
</dbReference>
<dbReference type="InterPro" id="IPR006561">
    <property type="entry name" value="DZF_dom"/>
</dbReference>
<evidence type="ECO:0000256" key="7">
    <source>
        <dbReference type="SAM" id="MobiDB-lite"/>
    </source>
</evidence>
<dbReference type="Gene3D" id="3.30.460.10">
    <property type="entry name" value="Beta Polymerase, domain 2"/>
    <property type="match status" value="1"/>
</dbReference>
<dbReference type="GO" id="GO:0003725">
    <property type="term" value="F:double-stranded RNA binding"/>
    <property type="evidence" value="ECO:0007669"/>
    <property type="project" value="TreeGrafter"/>
</dbReference>
<dbReference type="WBParaSite" id="MhA1_Contig342.frz3.fgene4">
    <property type="protein sequence ID" value="MhA1_Contig342.frz3.fgene4"/>
    <property type="gene ID" value="MhA1_Contig342.frz3.fgene4"/>
</dbReference>
<dbReference type="GO" id="GO:0003677">
    <property type="term" value="F:DNA binding"/>
    <property type="evidence" value="ECO:0007669"/>
    <property type="project" value="UniProtKB-KW"/>
</dbReference>
<protein>
    <submittedName>
        <fullName evidence="10">DZF domain-containing protein</fullName>
    </submittedName>
</protein>
<dbReference type="FunFam" id="3.30.460.10:FF:000058">
    <property type="entry name" value="Interleukin enhancer-binding factor 2"/>
    <property type="match status" value="1"/>
</dbReference>
<dbReference type="Gene3D" id="1.10.1410.40">
    <property type="match status" value="1"/>
</dbReference>
<feature type="domain" description="DZF" evidence="8">
    <location>
        <begin position="66"/>
        <end position="414"/>
    </location>
</feature>
<evidence type="ECO:0000256" key="1">
    <source>
        <dbReference type="ARBA" id="ARBA00004123"/>
    </source>
</evidence>
<evidence type="ECO:0000313" key="9">
    <source>
        <dbReference type="Proteomes" id="UP000095281"/>
    </source>
</evidence>
<dbReference type="InterPro" id="IPR043519">
    <property type="entry name" value="NT_sf"/>
</dbReference>
<feature type="compositionally biased region" description="Polar residues" evidence="7">
    <location>
        <begin position="419"/>
        <end position="431"/>
    </location>
</feature>
<dbReference type="Proteomes" id="UP000095281">
    <property type="component" value="Unplaced"/>
</dbReference>
<dbReference type="PROSITE" id="PS51703">
    <property type="entry name" value="DZF"/>
    <property type="match status" value="1"/>
</dbReference>
<name>A0A1I8BN65_MELHA</name>
<dbReference type="InterPro" id="IPR052134">
    <property type="entry name" value="ILF2"/>
</dbReference>
<keyword evidence="3" id="KW-0238">DNA-binding</keyword>
<keyword evidence="4" id="KW-0010">Activator</keyword>
<evidence type="ECO:0000256" key="5">
    <source>
        <dbReference type="ARBA" id="ARBA00023163"/>
    </source>
</evidence>
<proteinExistence type="predicted"/>
<dbReference type="InterPro" id="IPR049402">
    <property type="entry name" value="DZF_dom_C"/>
</dbReference>
<sequence>MLPYYGAPPVSYHPSPPAASIPGIPPLRQVGAGGGMRPFPQPLGAPVPLSFAGNAFPPQGGAAQLYPFKPPTFDSYLCESFFPRTTTEAEDTALTQFLLVRHNDIMPTAAEQSAVSALVGKVKQSIDKIVVAPDTFPSVAIEEVREVGSFKKGTMINKRNVADLVIVLKTLPVIESINSLGQKIVQDLKAEHHSEIFGCVIRDFGCEIAGTHAVVRVLVTILPQNINQLDKDLHLPQKILLKNMAALRHAKWFEENASHSVVKALIRLLKHLRNKHEGLFPLNIWCIELLAHYCVMNTPMRTPLPLALAFRRFFQVIATGMLLPSSPAFVDPCEPNSRIHFSLTLEEMDLICSTSQTMLRIIVHGGTEQLFAGEGISNVTAEMSIWENVVVTPLEKAYCKEDMEPYYGDQSNDNKSDELASNDSTTAAIQG</sequence>
<dbReference type="OMA" id="YLAIEMS"/>
<dbReference type="Pfam" id="PF07528">
    <property type="entry name" value="DZF_N"/>
    <property type="match status" value="1"/>
</dbReference>
<feature type="region of interest" description="Disordered" evidence="7">
    <location>
        <begin position="405"/>
        <end position="431"/>
    </location>
</feature>
<evidence type="ECO:0000256" key="6">
    <source>
        <dbReference type="ARBA" id="ARBA00023242"/>
    </source>
</evidence>
<organism evidence="9 10">
    <name type="scientific">Meloidogyne hapla</name>
    <name type="common">Root-knot nematode worm</name>
    <dbReference type="NCBI Taxonomy" id="6305"/>
    <lineage>
        <taxon>Eukaryota</taxon>
        <taxon>Metazoa</taxon>
        <taxon>Ecdysozoa</taxon>
        <taxon>Nematoda</taxon>
        <taxon>Chromadorea</taxon>
        <taxon>Rhabditida</taxon>
        <taxon>Tylenchina</taxon>
        <taxon>Tylenchomorpha</taxon>
        <taxon>Tylenchoidea</taxon>
        <taxon>Meloidogynidae</taxon>
        <taxon>Meloidogyninae</taxon>
        <taxon>Meloidogyne</taxon>
    </lineage>
</organism>
<evidence type="ECO:0000256" key="2">
    <source>
        <dbReference type="ARBA" id="ARBA00023015"/>
    </source>
</evidence>
<evidence type="ECO:0000259" key="8">
    <source>
        <dbReference type="PROSITE" id="PS51703"/>
    </source>
</evidence>
<keyword evidence="2" id="KW-0805">Transcription regulation</keyword>
<dbReference type="Pfam" id="PF20965">
    <property type="entry name" value="DZF_C"/>
    <property type="match status" value="1"/>
</dbReference>
<dbReference type="PANTHER" id="PTHR46447">
    <property type="entry name" value="INTERLEUKIN ENHANCER-BINDING FACTOR"/>
    <property type="match status" value="1"/>
</dbReference>
<accession>A0A1I8BN65</accession>
<dbReference type="GO" id="GO:0071013">
    <property type="term" value="C:catalytic step 2 spliceosome"/>
    <property type="evidence" value="ECO:0007669"/>
    <property type="project" value="TreeGrafter"/>
</dbReference>
<dbReference type="AlphaFoldDB" id="A0A1I8BN65"/>
<evidence type="ECO:0000256" key="3">
    <source>
        <dbReference type="ARBA" id="ARBA00023125"/>
    </source>
</evidence>